<sequence>MAIGFMEVLLVKAKGLHESDIFARLDPYVLLQYKNQELKSSVIHEGGSNPVWNEKFMFRVEYNGSGNQFKLDLKIMDKDVFSRDDFVGQTTIYLDDFFSLGFEKGSYEIRNRKYSVVRADNSYCGEIEVALTFTKKEGDDIGEEDIGGWRESTF</sequence>
<gene>
    <name evidence="1" type="ORF">L6164_033011</name>
</gene>
<protein>
    <submittedName>
        <fullName evidence="1">Uncharacterized protein</fullName>
    </submittedName>
</protein>
<reference evidence="1 2" key="1">
    <citation type="journal article" date="2022" name="DNA Res.">
        <title>Chromosomal-level genome assembly of the orchid tree Bauhinia variegata (Leguminosae; Cercidoideae) supports the allotetraploid origin hypothesis of Bauhinia.</title>
        <authorList>
            <person name="Zhong Y."/>
            <person name="Chen Y."/>
            <person name="Zheng D."/>
            <person name="Pang J."/>
            <person name="Liu Y."/>
            <person name="Luo S."/>
            <person name="Meng S."/>
            <person name="Qian L."/>
            <person name="Wei D."/>
            <person name="Dai S."/>
            <person name="Zhou R."/>
        </authorList>
    </citation>
    <scope>NUCLEOTIDE SEQUENCE [LARGE SCALE GENOMIC DNA]</scope>
    <source>
        <strain evidence="1">BV-YZ2020</strain>
    </source>
</reference>
<dbReference type="EMBL" id="CM039438">
    <property type="protein sequence ID" value="KAI4299567.1"/>
    <property type="molecule type" value="Genomic_DNA"/>
</dbReference>
<accession>A0ACB9KQK6</accession>
<name>A0ACB9KQK6_BAUVA</name>
<evidence type="ECO:0000313" key="1">
    <source>
        <dbReference type="EMBL" id="KAI4299567.1"/>
    </source>
</evidence>
<dbReference type="Proteomes" id="UP000828941">
    <property type="component" value="Chromosome 13"/>
</dbReference>
<evidence type="ECO:0000313" key="2">
    <source>
        <dbReference type="Proteomes" id="UP000828941"/>
    </source>
</evidence>
<comment type="caution">
    <text evidence="1">The sequence shown here is derived from an EMBL/GenBank/DDBJ whole genome shotgun (WGS) entry which is preliminary data.</text>
</comment>
<organism evidence="1 2">
    <name type="scientific">Bauhinia variegata</name>
    <name type="common">Purple orchid tree</name>
    <name type="synonym">Phanera variegata</name>
    <dbReference type="NCBI Taxonomy" id="167791"/>
    <lineage>
        <taxon>Eukaryota</taxon>
        <taxon>Viridiplantae</taxon>
        <taxon>Streptophyta</taxon>
        <taxon>Embryophyta</taxon>
        <taxon>Tracheophyta</taxon>
        <taxon>Spermatophyta</taxon>
        <taxon>Magnoliopsida</taxon>
        <taxon>eudicotyledons</taxon>
        <taxon>Gunneridae</taxon>
        <taxon>Pentapetalae</taxon>
        <taxon>rosids</taxon>
        <taxon>fabids</taxon>
        <taxon>Fabales</taxon>
        <taxon>Fabaceae</taxon>
        <taxon>Cercidoideae</taxon>
        <taxon>Cercideae</taxon>
        <taxon>Bauhiniinae</taxon>
        <taxon>Bauhinia</taxon>
    </lineage>
</organism>
<proteinExistence type="predicted"/>
<keyword evidence="2" id="KW-1185">Reference proteome</keyword>